<evidence type="ECO:0000256" key="1">
    <source>
        <dbReference type="ARBA" id="ARBA00022669"/>
    </source>
</evidence>
<evidence type="ECO:0000313" key="9">
    <source>
        <dbReference type="Proteomes" id="UP000198287"/>
    </source>
</evidence>
<gene>
    <name evidence="8" type="ORF">Fcan01_05317</name>
</gene>
<dbReference type="OrthoDB" id="6020543at2759"/>
<reference evidence="8 9" key="1">
    <citation type="submission" date="2015-12" db="EMBL/GenBank/DDBJ databases">
        <title>The genome of Folsomia candida.</title>
        <authorList>
            <person name="Faddeeva A."/>
            <person name="Derks M.F."/>
            <person name="Anvar Y."/>
            <person name="Smit S."/>
            <person name="Van Straalen N."/>
            <person name="Roelofs D."/>
        </authorList>
    </citation>
    <scope>NUCLEOTIDE SEQUENCE [LARGE SCALE GENOMIC DNA]</scope>
    <source>
        <strain evidence="8 9">VU population</strain>
        <tissue evidence="8">Whole body</tissue>
    </source>
</reference>
<dbReference type="InterPro" id="IPR051940">
    <property type="entry name" value="Chitin_bind-dev_reg"/>
</dbReference>
<dbReference type="Proteomes" id="UP000198287">
    <property type="component" value="Unassembled WGS sequence"/>
</dbReference>
<dbReference type="EMBL" id="LNIX01000002">
    <property type="protein sequence ID" value="OXA59428.1"/>
    <property type="molecule type" value="Genomic_DNA"/>
</dbReference>
<dbReference type="Gene3D" id="2.170.140.10">
    <property type="entry name" value="Chitin binding domain"/>
    <property type="match status" value="3"/>
</dbReference>
<protein>
    <submittedName>
        <fullName evidence="8">Peritrophin-1</fullName>
    </submittedName>
</protein>
<evidence type="ECO:0000313" key="8">
    <source>
        <dbReference type="EMBL" id="OXA59428.1"/>
    </source>
</evidence>
<dbReference type="Pfam" id="PF01607">
    <property type="entry name" value="CBM_14"/>
    <property type="match status" value="3"/>
</dbReference>
<dbReference type="SMART" id="SM00494">
    <property type="entry name" value="ChtBD2"/>
    <property type="match status" value="3"/>
</dbReference>
<evidence type="ECO:0000256" key="4">
    <source>
        <dbReference type="ARBA" id="ARBA00023157"/>
    </source>
</evidence>
<keyword evidence="5" id="KW-0325">Glycoprotein</keyword>
<dbReference type="AlphaFoldDB" id="A0A226EQF9"/>
<dbReference type="PANTHER" id="PTHR23301:SF0">
    <property type="entry name" value="CHITIN-BINDING TYPE-2 DOMAIN-CONTAINING PROTEIN-RELATED"/>
    <property type="match status" value="1"/>
</dbReference>
<evidence type="ECO:0000256" key="3">
    <source>
        <dbReference type="ARBA" id="ARBA00022737"/>
    </source>
</evidence>
<organism evidence="8 9">
    <name type="scientific">Folsomia candida</name>
    <name type="common">Springtail</name>
    <dbReference type="NCBI Taxonomy" id="158441"/>
    <lineage>
        <taxon>Eukaryota</taxon>
        <taxon>Metazoa</taxon>
        <taxon>Ecdysozoa</taxon>
        <taxon>Arthropoda</taxon>
        <taxon>Hexapoda</taxon>
        <taxon>Collembola</taxon>
        <taxon>Entomobryomorpha</taxon>
        <taxon>Isotomoidea</taxon>
        <taxon>Isotomidae</taxon>
        <taxon>Proisotominae</taxon>
        <taxon>Folsomia</taxon>
    </lineage>
</organism>
<dbReference type="STRING" id="158441.A0A226EQF9"/>
<keyword evidence="1" id="KW-0147">Chitin-binding</keyword>
<evidence type="ECO:0000256" key="5">
    <source>
        <dbReference type="ARBA" id="ARBA00023180"/>
    </source>
</evidence>
<feature type="domain" description="Chitin-binding type-2" evidence="7">
    <location>
        <begin position="119"/>
        <end position="177"/>
    </location>
</feature>
<dbReference type="InterPro" id="IPR036508">
    <property type="entry name" value="Chitin-bd_dom_sf"/>
</dbReference>
<feature type="chain" id="PRO_5012736856" evidence="6">
    <location>
        <begin position="21"/>
        <end position="325"/>
    </location>
</feature>
<dbReference type="InterPro" id="IPR002557">
    <property type="entry name" value="Chitin-bd_dom"/>
</dbReference>
<evidence type="ECO:0000259" key="7">
    <source>
        <dbReference type="PROSITE" id="PS50940"/>
    </source>
</evidence>
<feature type="domain" description="Chitin-binding type-2" evidence="7">
    <location>
        <begin position="231"/>
        <end position="287"/>
    </location>
</feature>
<accession>A0A226EQF9</accession>
<dbReference type="SUPFAM" id="SSF57625">
    <property type="entry name" value="Invertebrate chitin-binding proteins"/>
    <property type="match status" value="4"/>
</dbReference>
<dbReference type="PROSITE" id="PS50940">
    <property type="entry name" value="CHIT_BIND_II"/>
    <property type="match status" value="3"/>
</dbReference>
<keyword evidence="4" id="KW-1015">Disulfide bond</keyword>
<dbReference type="GO" id="GO:0008061">
    <property type="term" value="F:chitin binding"/>
    <property type="evidence" value="ECO:0007669"/>
    <property type="project" value="UniProtKB-KW"/>
</dbReference>
<dbReference type="GO" id="GO:0005576">
    <property type="term" value="C:extracellular region"/>
    <property type="evidence" value="ECO:0007669"/>
    <property type="project" value="InterPro"/>
</dbReference>
<sequence>MFAKIKYFVALAVLSQAVTAQDPSLFCLDQATCCEGVPDVTSLGDWDNCTIFYLCFGGAPSVNRCTNPSFPAYNPETTFCIAEVDGCVDGTRAPIGQTTTSMTTITTQPPISTTESHVDGNCTEDGAYFVPYPGDCRKYMICSSNVLLPDVQQCPPGTLFDPDLRECNLEDLVECKPQCPDVGTITLPHDKNCSLYWLCSMGTANLRQCPQGLVYDPILTTCNVESLVFCPNLCPPEGAVNLPHASNCSLYWLCTFGNPTLRSCPADLLFDPVLGQCNLPSEVNCGSHIIAAYNNVRTILVGNAYDYDESDSLFDSHEDEWDTTD</sequence>
<feature type="domain" description="Chitin-binding type-2" evidence="7">
    <location>
        <begin position="179"/>
        <end position="230"/>
    </location>
</feature>
<comment type="caution">
    <text evidence="8">The sequence shown here is derived from an EMBL/GenBank/DDBJ whole genome shotgun (WGS) entry which is preliminary data.</text>
</comment>
<keyword evidence="9" id="KW-1185">Reference proteome</keyword>
<keyword evidence="3" id="KW-0677">Repeat</keyword>
<name>A0A226EQF9_FOLCA</name>
<evidence type="ECO:0000256" key="2">
    <source>
        <dbReference type="ARBA" id="ARBA00022729"/>
    </source>
</evidence>
<proteinExistence type="predicted"/>
<dbReference type="PANTHER" id="PTHR23301">
    <property type="entry name" value="CHITIN BINDING PERITROPHIN-A"/>
    <property type="match status" value="1"/>
</dbReference>
<feature type="signal peptide" evidence="6">
    <location>
        <begin position="1"/>
        <end position="20"/>
    </location>
</feature>
<keyword evidence="2 6" id="KW-0732">Signal</keyword>
<evidence type="ECO:0000256" key="6">
    <source>
        <dbReference type="SAM" id="SignalP"/>
    </source>
</evidence>